<evidence type="ECO:0000259" key="2">
    <source>
        <dbReference type="SMART" id="SM00563"/>
    </source>
</evidence>
<dbReference type="EMBL" id="SACY01000004">
    <property type="protein sequence ID" value="RVU24231.1"/>
    <property type="molecule type" value="Genomic_DNA"/>
</dbReference>
<accession>A0A437PPP1</accession>
<dbReference type="InterPro" id="IPR002123">
    <property type="entry name" value="Plipid/glycerol_acylTrfase"/>
</dbReference>
<dbReference type="PANTHER" id="PTHR31605:SF0">
    <property type="entry name" value="GLYCEROL-3-PHOSPHATE O-ACYLTRANSFERASE 1"/>
    <property type="match status" value="1"/>
</dbReference>
<dbReference type="SMART" id="SM00563">
    <property type="entry name" value="PlsC"/>
    <property type="match status" value="1"/>
</dbReference>
<feature type="transmembrane region" description="Helical" evidence="1">
    <location>
        <begin position="243"/>
        <end position="266"/>
    </location>
</feature>
<proteinExistence type="predicted"/>
<dbReference type="InterPro" id="IPR052744">
    <property type="entry name" value="GPAT/DAPAT"/>
</dbReference>
<keyword evidence="1" id="KW-0812">Transmembrane</keyword>
<comment type="caution">
    <text evidence="3">The sequence shown here is derived from an EMBL/GenBank/DDBJ whole genome shotgun (WGS) entry which is preliminary data.</text>
</comment>
<feature type="domain" description="Phospholipid/glycerol acyltransferase" evidence="2">
    <location>
        <begin position="34"/>
        <end position="159"/>
    </location>
</feature>
<dbReference type="PANTHER" id="PTHR31605">
    <property type="entry name" value="GLYCEROL-3-PHOSPHATE O-ACYLTRANSFERASE 1"/>
    <property type="match status" value="1"/>
</dbReference>
<name>A0A437PPP1_9BACT</name>
<dbReference type="GO" id="GO:0004366">
    <property type="term" value="F:glycerol-3-phosphate O-acyltransferase activity"/>
    <property type="evidence" value="ECO:0007669"/>
    <property type="project" value="TreeGrafter"/>
</dbReference>
<evidence type="ECO:0000256" key="1">
    <source>
        <dbReference type="SAM" id="Phobius"/>
    </source>
</evidence>
<dbReference type="GO" id="GO:0016287">
    <property type="term" value="F:glycerone-phosphate O-acyltransferase activity"/>
    <property type="evidence" value="ECO:0007669"/>
    <property type="project" value="TreeGrafter"/>
</dbReference>
<dbReference type="RefSeq" id="WP_127804905.1">
    <property type="nucleotide sequence ID" value="NZ_SACY01000004.1"/>
</dbReference>
<keyword evidence="1" id="KW-1133">Transmembrane helix</keyword>
<dbReference type="AlphaFoldDB" id="A0A437PPP1"/>
<dbReference type="OrthoDB" id="9806008at2"/>
<dbReference type="Proteomes" id="UP000282832">
    <property type="component" value="Unassembled WGS sequence"/>
</dbReference>
<dbReference type="GO" id="GO:0008654">
    <property type="term" value="P:phospholipid biosynthetic process"/>
    <property type="evidence" value="ECO:0007669"/>
    <property type="project" value="TreeGrafter"/>
</dbReference>
<sequence>MIPILRFFIRIALSIFFKEIRIINEEMTQKKGPLLIVANHPNSFLDAILIGSIFDRKLHYLARGDVFRKPLYGYLLRSIGMIPIFRQREGKEHLHKNQDTFEGAVNIIEKGGAVLIFIEGLCLNTHHLLPYKKGTARIVELLQERHKQFEIQVVTLSYQDFHSISKNVLIVFQRLAKIPIINSAKDRLIFNEKVREIMEKGLFRLPNQKRSHGVLKWFFYPYYLLVKRYVSKKTNGTVFYDSVLFAVLFFTFPILAIALFFVTFYLI</sequence>
<evidence type="ECO:0000313" key="4">
    <source>
        <dbReference type="Proteomes" id="UP000282832"/>
    </source>
</evidence>
<evidence type="ECO:0000313" key="3">
    <source>
        <dbReference type="EMBL" id="RVU24231.1"/>
    </source>
</evidence>
<dbReference type="SUPFAM" id="SSF69593">
    <property type="entry name" value="Glycerol-3-phosphate (1)-acyltransferase"/>
    <property type="match status" value="1"/>
</dbReference>
<organism evidence="3 4">
    <name type="scientific">Sandaracinomonas limnophila</name>
    <dbReference type="NCBI Taxonomy" id="1862386"/>
    <lineage>
        <taxon>Bacteria</taxon>
        <taxon>Pseudomonadati</taxon>
        <taxon>Bacteroidota</taxon>
        <taxon>Cytophagia</taxon>
        <taxon>Cytophagales</taxon>
        <taxon>Flectobacillaceae</taxon>
        <taxon>Sandaracinomonas</taxon>
    </lineage>
</organism>
<keyword evidence="4" id="KW-1185">Reference proteome</keyword>
<gene>
    <name evidence="3" type="ORF">EOJ36_09940</name>
</gene>
<reference evidence="3 4" key="1">
    <citation type="submission" date="2019-01" db="EMBL/GenBank/DDBJ databases">
        <authorList>
            <person name="Chen W.-M."/>
        </authorList>
    </citation>
    <scope>NUCLEOTIDE SEQUENCE [LARGE SCALE GENOMIC DNA]</scope>
    <source>
        <strain evidence="3 4">FSY-15</strain>
    </source>
</reference>
<keyword evidence="1" id="KW-0472">Membrane</keyword>
<protein>
    <recommendedName>
        <fullName evidence="2">Phospholipid/glycerol acyltransferase domain-containing protein</fullName>
    </recommendedName>
</protein>
<dbReference type="Pfam" id="PF01553">
    <property type="entry name" value="Acyltransferase"/>
    <property type="match status" value="1"/>
</dbReference>